<keyword evidence="6 10" id="KW-1133">Transmembrane helix</keyword>
<feature type="transmembrane region" description="Helical" evidence="10">
    <location>
        <begin position="182"/>
        <end position="201"/>
    </location>
</feature>
<feature type="transmembrane region" description="Helical" evidence="10">
    <location>
        <begin position="307"/>
        <end position="328"/>
    </location>
</feature>
<dbReference type="GO" id="GO:0005549">
    <property type="term" value="F:odorant binding"/>
    <property type="evidence" value="ECO:0007669"/>
    <property type="project" value="InterPro"/>
</dbReference>
<keyword evidence="3 10" id="KW-0716">Sensory transduction</keyword>
<dbReference type="GO" id="GO:0007165">
    <property type="term" value="P:signal transduction"/>
    <property type="evidence" value="ECO:0007669"/>
    <property type="project" value="UniProtKB-KW"/>
</dbReference>
<evidence type="ECO:0000256" key="4">
    <source>
        <dbReference type="ARBA" id="ARBA00022692"/>
    </source>
</evidence>
<keyword evidence="2" id="KW-1003">Cell membrane</keyword>
<keyword evidence="5 10" id="KW-0552">Olfaction</keyword>
<feature type="transmembrane region" description="Helical" evidence="10">
    <location>
        <begin position="343"/>
        <end position="363"/>
    </location>
</feature>
<feature type="transmembrane region" description="Helical" evidence="10">
    <location>
        <begin position="207"/>
        <end position="228"/>
    </location>
</feature>
<evidence type="ECO:0000256" key="5">
    <source>
        <dbReference type="ARBA" id="ARBA00022725"/>
    </source>
</evidence>
<dbReference type="GO" id="GO:0005886">
    <property type="term" value="C:plasma membrane"/>
    <property type="evidence" value="ECO:0007669"/>
    <property type="project" value="UniProtKB-SubCell"/>
</dbReference>
<comment type="subcellular location">
    <subcellularLocation>
        <location evidence="1 10">Cell membrane</location>
        <topology evidence="1 10">Multi-pass membrane protein</topology>
    </subcellularLocation>
</comment>
<gene>
    <name evidence="12" type="primary">LOC105263085</name>
</gene>
<keyword evidence="11" id="KW-1185">Reference proteome</keyword>
<dbReference type="PANTHER" id="PTHR21137:SF35">
    <property type="entry name" value="ODORANT RECEPTOR 19A-RELATED"/>
    <property type="match status" value="1"/>
</dbReference>
<organism evidence="11 12">
    <name type="scientific">Fopius arisanus</name>
    <dbReference type="NCBI Taxonomy" id="64838"/>
    <lineage>
        <taxon>Eukaryota</taxon>
        <taxon>Metazoa</taxon>
        <taxon>Ecdysozoa</taxon>
        <taxon>Arthropoda</taxon>
        <taxon>Hexapoda</taxon>
        <taxon>Insecta</taxon>
        <taxon>Pterygota</taxon>
        <taxon>Neoptera</taxon>
        <taxon>Endopterygota</taxon>
        <taxon>Hymenoptera</taxon>
        <taxon>Apocrita</taxon>
        <taxon>Ichneumonoidea</taxon>
        <taxon>Braconidae</taxon>
        <taxon>Opiinae</taxon>
        <taxon>Fopius</taxon>
    </lineage>
</organism>
<evidence type="ECO:0000256" key="10">
    <source>
        <dbReference type="RuleBase" id="RU351113"/>
    </source>
</evidence>
<dbReference type="Proteomes" id="UP000694866">
    <property type="component" value="Unplaced"/>
</dbReference>
<dbReference type="OrthoDB" id="7685856at2759"/>
<evidence type="ECO:0000256" key="6">
    <source>
        <dbReference type="ARBA" id="ARBA00022989"/>
    </source>
</evidence>
<proteinExistence type="inferred from homology"/>
<evidence type="ECO:0000256" key="3">
    <source>
        <dbReference type="ARBA" id="ARBA00022606"/>
    </source>
</evidence>
<evidence type="ECO:0000256" key="9">
    <source>
        <dbReference type="ARBA" id="ARBA00023224"/>
    </source>
</evidence>
<dbReference type="PANTHER" id="PTHR21137">
    <property type="entry name" value="ODORANT RECEPTOR"/>
    <property type="match status" value="1"/>
</dbReference>
<dbReference type="KEGG" id="fas:105263085"/>
<dbReference type="RefSeq" id="XP_011297374.1">
    <property type="nucleotide sequence ID" value="XM_011299072.1"/>
</dbReference>
<feature type="transmembrane region" description="Helical" evidence="10">
    <location>
        <begin position="150"/>
        <end position="170"/>
    </location>
</feature>
<feature type="transmembrane region" description="Helical" evidence="10">
    <location>
        <begin position="90"/>
        <end position="108"/>
    </location>
</feature>
<accession>A0A9R1TUV9</accession>
<reference evidence="12" key="1">
    <citation type="submission" date="2025-08" db="UniProtKB">
        <authorList>
            <consortium name="RefSeq"/>
        </authorList>
    </citation>
    <scope>IDENTIFICATION</scope>
    <source>
        <strain evidence="12">USDA-PBARC FA_bdor</strain>
        <tissue evidence="12">Whole organism</tissue>
    </source>
</reference>
<evidence type="ECO:0000256" key="2">
    <source>
        <dbReference type="ARBA" id="ARBA00022475"/>
    </source>
</evidence>
<evidence type="ECO:0000256" key="7">
    <source>
        <dbReference type="ARBA" id="ARBA00023136"/>
    </source>
</evidence>
<comment type="similarity">
    <text evidence="10">Belongs to the insect chemoreceptor superfamily. Heteromeric odorant receptor channel (TC 1.A.69) family.</text>
</comment>
<feature type="transmembrane region" description="Helical" evidence="10">
    <location>
        <begin position="57"/>
        <end position="78"/>
    </location>
</feature>
<keyword evidence="7 10" id="KW-0472">Membrane</keyword>
<evidence type="ECO:0000256" key="1">
    <source>
        <dbReference type="ARBA" id="ARBA00004651"/>
    </source>
</evidence>
<evidence type="ECO:0000313" key="11">
    <source>
        <dbReference type="Proteomes" id="UP000694866"/>
    </source>
</evidence>
<keyword evidence="9 10" id="KW-0807">Transducer</keyword>
<dbReference type="InterPro" id="IPR004117">
    <property type="entry name" value="7tm6_olfct_rcpt"/>
</dbReference>
<keyword evidence="8 10" id="KW-0675">Receptor</keyword>
<sequence>MFFNIRTSSLILTFGMARKIFFPIDKSYLHFNLQCLSVLGLWNPYKRGAKFWLYQIYWAYVVNVIMAMRLINIIVLLINAPNSTLFLQQFSLLTVESANIIMYIAFFFHRTEVWELADAFNWERHLPGTEEITQYRDTVLTNLLSSSKTFTVSIGSAVIPYFIFSYYAIFEIAEYKLERLPIGVAPMKYSLVSYNFWVAFICDYWTFTQLALTAVIQNAFIMAVMMNVKAQLKILSFRLQRCHIRNYEINNGATDEHPGVIHFECVERQIDEKSRSLDPNKELINCIKFHQEIVRIFRIFKEIYNQALLPQLFIMLLLITVLLLQMVLGKEGNHADAIVALEFLIPVMLQLLTLCWGGNISLVESDKLSNSLYEARWYDVDREFRSNVKIFLGAVKDPLIIRAGGICDLTAVTFKNILSKAYSGVAVLNNMSQ</sequence>
<keyword evidence="4 10" id="KW-0812">Transmembrane</keyword>
<evidence type="ECO:0000313" key="12">
    <source>
        <dbReference type="RefSeq" id="XP_011297374.1"/>
    </source>
</evidence>
<protein>
    <recommendedName>
        <fullName evidence="10">Odorant receptor</fullName>
    </recommendedName>
</protein>
<dbReference type="Pfam" id="PF02949">
    <property type="entry name" value="7tm_6"/>
    <property type="match status" value="1"/>
</dbReference>
<evidence type="ECO:0000256" key="8">
    <source>
        <dbReference type="ARBA" id="ARBA00023170"/>
    </source>
</evidence>
<name>A0A9R1TUV9_9HYME</name>
<dbReference type="GeneID" id="105263085"/>
<dbReference type="AlphaFoldDB" id="A0A9R1TUV9"/>
<dbReference type="GO" id="GO:0004984">
    <property type="term" value="F:olfactory receptor activity"/>
    <property type="evidence" value="ECO:0007669"/>
    <property type="project" value="InterPro"/>
</dbReference>